<dbReference type="InterPro" id="IPR007789">
    <property type="entry name" value="DUF688"/>
</dbReference>
<keyword evidence="6 8" id="KW-0234">DNA repair</keyword>
<comment type="caution">
    <text evidence="8">Lacks conserved residue(s) required for the propagation of feature annotation.</text>
</comment>
<dbReference type="FunFam" id="3.40.1440.10:FF:000005">
    <property type="entry name" value="Structure-specific endonuclease subunit SLX1 homolog"/>
    <property type="match status" value="1"/>
</dbReference>
<dbReference type="InterPro" id="IPR000305">
    <property type="entry name" value="GIY-YIG_endonuc"/>
</dbReference>
<dbReference type="InterPro" id="IPR027520">
    <property type="entry name" value="Slx1"/>
</dbReference>
<comment type="function">
    <text evidence="8">Catalytic subunit of a heterodimeric structure-specific endonuclease that resolves DNA secondary structures generated during DNA repair and recombination. Has endonuclease activity towards branched DNA substrates, introducing single-strand cuts in duplex DNA close to junctions with ss-DNA.</text>
</comment>
<keyword evidence="7 8" id="KW-0539">Nucleus</keyword>
<dbReference type="GO" id="GO:0033557">
    <property type="term" value="C:Slx1-Slx4 complex"/>
    <property type="evidence" value="ECO:0007669"/>
    <property type="project" value="UniProtKB-UniRule"/>
</dbReference>
<feature type="domain" description="GIY-YIG" evidence="10">
    <location>
        <begin position="36"/>
        <end position="118"/>
    </location>
</feature>
<evidence type="ECO:0000256" key="1">
    <source>
        <dbReference type="ARBA" id="ARBA00022722"/>
    </source>
</evidence>
<dbReference type="EnsemblPlants" id="Kaladp0036s0293.1.v1.1">
    <property type="protein sequence ID" value="Kaladp0036s0293.1.v1.1"/>
    <property type="gene ID" value="Kaladp0036s0293.v1.1"/>
</dbReference>
<evidence type="ECO:0000256" key="7">
    <source>
        <dbReference type="ARBA" id="ARBA00023242"/>
    </source>
</evidence>
<feature type="region of interest" description="Disordered" evidence="9">
    <location>
        <begin position="319"/>
        <end position="338"/>
    </location>
</feature>
<evidence type="ECO:0000256" key="4">
    <source>
        <dbReference type="ARBA" id="ARBA00022801"/>
    </source>
</evidence>
<dbReference type="InterPro" id="IPR035901">
    <property type="entry name" value="GIY-YIG_endonuc_sf"/>
</dbReference>
<evidence type="ECO:0000256" key="5">
    <source>
        <dbReference type="ARBA" id="ARBA00023172"/>
    </source>
</evidence>
<dbReference type="GO" id="GO:0008821">
    <property type="term" value="F:crossover junction DNA endonuclease activity"/>
    <property type="evidence" value="ECO:0007669"/>
    <property type="project" value="TreeGrafter"/>
</dbReference>
<dbReference type="PROSITE" id="PS50164">
    <property type="entry name" value="GIY_YIG"/>
    <property type="match status" value="1"/>
</dbReference>
<dbReference type="GO" id="GO:0000724">
    <property type="term" value="P:double-strand break repair via homologous recombination"/>
    <property type="evidence" value="ECO:0007669"/>
    <property type="project" value="TreeGrafter"/>
</dbReference>
<dbReference type="Gramene" id="Kaladp0036s0293.1.v1.1">
    <property type="protein sequence ID" value="Kaladp0036s0293.1.v1.1"/>
    <property type="gene ID" value="Kaladp0036s0293.v1.1"/>
</dbReference>
<evidence type="ECO:0000313" key="11">
    <source>
        <dbReference type="EnsemblPlants" id="Kaladp0036s0293.1.v1.1"/>
    </source>
</evidence>
<evidence type="ECO:0000256" key="8">
    <source>
        <dbReference type="HAMAP-Rule" id="MF_03100"/>
    </source>
</evidence>
<evidence type="ECO:0000256" key="2">
    <source>
        <dbReference type="ARBA" id="ARBA00022759"/>
    </source>
</evidence>
<keyword evidence="1 8" id="KW-0540">Nuclease</keyword>
<dbReference type="Proteomes" id="UP000594263">
    <property type="component" value="Unplaced"/>
</dbReference>
<comment type="similarity">
    <text evidence="8">Belongs to the SLX1 family.</text>
</comment>
<dbReference type="Pfam" id="PF05097">
    <property type="entry name" value="DUF688"/>
    <property type="match status" value="1"/>
</dbReference>
<evidence type="ECO:0000256" key="9">
    <source>
        <dbReference type="SAM" id="MobiDB-lite"/>
    </source>
</evidence>
<dbReference type="GO" id="GO:0017108">
    <property type="term" value="F:5'-flap endonuclease activity"/>
    <property type="evidence" value="ECO:0007669"/>
    <property type="project" value="InterPro"/>
</dbReference>
<name>A0A7N0TGT7_KALFE</name>
<comment type="subunit">
    <text evidence="8">Forms a heterodimer with a member of the SLX4 family.</text>
</comment>
<reference evidence="11" key="1">
    <citation type="submission" date="2021-01" db="UniProtKB">
        <authorList>
            <consortium name="EnsemblPlants"/>
        </authorList>
    </citation>
    <scope>IDENTIFICATION</scope>
</reference>
<organism evidence="11 12">
    <name type="scientific">Kalanchoe fedtschenkoi</name>
    <name type="common">Lavender scallops</name>
    <name type="synonym">South American air plant</name>
    <dbReference type="NCBI Taxonomy" id="63787"/>
    <lineage>
        <taxon>Eukaryota</taxon>
        <taxon>Viridiplantae</taxon>
        <taxon>Streptophyta</taxon>
        <taxon>Embryophyta</taxon>
        <taxon>Tracheophyta</taxon>
        <taxon>Spermatophyta</taxon>
        <taxon>Magnoliopsida</taxon>
        <taxon>eudicotyledons</taxon>
        <taxon>Gunneridae</taxon>
        <taxon>Pentapetalae</taxon>
        <taxon>Saxifragales</taxon>
        <taxon>Crassulaceae</taxon>
        <taxon>Kalanchoe</taxon>
    </lineage>
</organism>
<sequence>MRKRKEKTMMSCSSENVAAQKIGDGDDELPAGGKGGFFACYLLTSLSPRYKGHTYIGFTVNPKRRIRQHNGEIRCGAWRTKRKRPWEMVMCIYGFATNVSALQFEWAWQHPKESLAVRKAAAELKSLSGVANKIKLAYTMLTLPSWQSLVLTLTIDVHSSSALESYHVGARAAVPFLWESQPGTPKHRLRQAPLPPLTPPPSYFFKSASATPARKQKFSTRAHPSNAVLSKLNFIKRNNHHAVRLLSPAASSGTSTLSLSSPSSLSSCSPSAHSSSPATPLCDYYYSRRYGFTFEAAAEEKEHLRSSLFCCSPISCFGSEKRHRRSNNGRRSSSGAPCSSILKRLIS</sequence>
<dbReference type="PANTHER" id="PTHR20208">
    <property type="entry name" value="STRUCTURE-SPECIFIC ENDONUCLEASE SUBUNIT SLX1"/>
    <property type="match status" value="1"/>
</dbReference>
<keyword evidence="4 8" id="KW-0378">Hydrolase</keyword>
<keyword evidence="3 8" id="KW-0227">DNA damage</keyword>
<dbReference type="CDD" id="cd10455">
    <property type="entry name" value="GIY-YIG_SLX1"/>
    <property type="match status" value="1"/>
</dbReference>
<comment type="subcellular location">
    <subcellularLocation>
        <location evidence="8">Nucleus</location>
    </subcellularLocation>
</comment>
<dbReference type="AlphaFoldDB" id="A0A7N0TGT7"/>
<evidence type="ECO:0000313" key="12">
    <source>
        <dbReference type="Proteomes" id="UP000594263"/>
    </source>
</evidence>
<keyword evidence="2 8" id="KW-0255">Endonuclease</keyword>
<dbReference type="EC" id="3.1.-.-" evidence="8"/>
<dbReference type="Pfam" id="PF01541">
    <property type="entry name" value="GIY-YIG"/>
    <property type="match status" value="1"/>
</dbReference>
<proteinExistence type="inferred from homology"/>
<comment type="cofactor">
    <cofactor evidence="8">
        <name>a divalent metal cation</name>
        <dbReference type="ChEBI" id="CHEBI:60240"/>
    </cofactor>
</comment>
<dbReference type="PANTHER" id="PTHR20208:SF10">
    <property type="entry name" value="STRUCTURE-SPECIFIC ENDONUCLEASE SUBUNIT SLX1"/>
    <property type="match status" value="1"/>
</dbReference>
<dbReference type="HAMAP" id="MF_03100">
    <property type="entry name" value="Endonuc_su_Slx1"/>
    <property type="match status" value="1"/>
</dbReference>
<dbReference type="SUPFAM" id="SSF82771">
    <property type="entry name" value="GIY-YIG endonuclease"/>
    <property type="match status" value="1"/>
</dbReference>
<keyword evidence="5 8" id="KW-0233">DNA recombination</keyword>
<accession>A0A7N0TGT7</accession>
<evidence type="ECO:0000256" key="3">
    <source>
        <dbReference type="ARBA" id="ARBA00022763"/>
    </source>
</evidence>
<dbReference type="InterPro" id="IPR050381">
    <property type="entry name" value="SLX1_endonuclease"/>
</dbReference>
<dbReference type="Gene3D" id="3.40.1440.10">
    <property type="entry name" value="GIY-YIG endonuclease"/>
    <property type="match status" value="1"/>
</dbReference>
<evidence type="ECO:0000259" key="10">
    <source>
        <dbReference type="PROSITE" id="PS50164"/>
    </source>
</evidence>
<keyword evidence="12" id="KW-1185">Reference proteome</keyword>
<evidence type="ECO:0000256" key="6">
    <source>
        <dbReference type="ARBA" id="ARBA00023204"/>
    </source>
</evidence>
<protein>
    <recommendedName>
        <fullName evidence="8">Structure-specific endonuclease subunit SLX1 homolog</fullName>
        <ecNumber evidence="8">3.1.-.-</ecNumber>
    </recommendedName>
</protein>